<proteinExistence type="predicted"/>
<sequence length="33" mass="3933">MSIAMLGNEHKLAELQRTYFYCTSYWGYALHFS</sequence>
<organism evidence="1">
    <name type="scientific">Arundo donax</name>
    <name type="common">Giant reed</name>
    <name type="synonym">Donax arundinaceus</name>
    <dbReference type="NCBI Taxonomy" id="35708"/>
    <lineage>
        <taxon>Eukaryota</taxon>
        <taxon>Viridiplantae</taxon>
        <taxon>Streptophyta</taxon>
        <taxon>Embryophyta</taxon>
        <taxon>Tracheophyta</taxon>
        <taxon>Spermatophyta</taxon>
        <taxon>Magnoliopsida</taxon>
        <taxon>Liliopsida</taxon>
        <taxon>Poales</taxon>
        <taxon>Poaceae</taxon>
        <taxon>PACMAD clade</taxon>
        <taxon>Arundinoideae</taxon>
        <taxon>Arundineae</taxon>
        <taxon>Arundo</taxon>
    </lineage>
</organism>
<accession>A0A0A9BY00</accession>
<evidence type="ECO:0000313" key="1">
    <source>
        <dbReference type="EMBL" id="JAD66045.1"/>
    </source>
</evidence>
<dbReference type="EMBL" id="GBRH01231850">
    <property type="protein sequence ID" value="JAD66045.1"/>
    <property type="molecule type" value="Transcribed_RNA"/>
</dbReference>
<reference evidence="1" key="1">
    <citation type="submission" date="2014-09" db="EMBL/GenBank/DDBJ databases">
        <authorList>
            <person name="Magalhaes I.L.F."/>
            <person name="Oliveira U."/>
            <person name="Santos F.R."/>
            <person name="Vidigal T.H.D.A."/>
            <person name="Brescovit A.D."/>
            <person name="Santos A.J."/>
        </authorList>
    </citation>
    <scope>NUCLEOTIDE SEQUENCE</scope>
    <source>
        <tissue evidence="1">Shoot tissue taken approximately 20 cm above the soil surface</tissue>
    </source>
</reference>
<name>A0A0A9BY00_ARUDO</name>
<reference evidence="1" key="2">
    <citation type="journal article" date="2015" name="Data Brief">
        <title>Shoot transcriptome of the giant reed, Arundo donax.</title>
        <authorList>
            <person name="Barrero R.A."/>
            <person name="Guerrero F.D."/>
            <person name="Moolhuijzen P."/>
            <person name="Goolsby J.A."/>
            <person name="Tidwell J."/>
            <person name="Bellgard S.E."/>
            <person name="Bellgard M.I."/>
        </authorList>
    </citation>
    <scope>NUCLEOTIDE SEQUENCE</scope>
    <source>
        <tissue evidence="1">Shoot tissue taken approximately 20 cm above the soil surface</tissue>
    </source>
</reference>
<protein>
    <submittedName>
        <fullName evidence="1">Uncharacterized protein</fullName>
    </submittedName>
</protein>
<dbReference type="AlphaFoldDB" id="A0A0A9BY00"/>